<protein>
    <submittedName>
        <fullName evidence="5">LacI family DNA-binding transcriptional regulator</fullName>
    </submittedName>
</protein>
<dbReference type="SUPFAM" id="SSF53822">
    <property type="entry name" value="Periplasmic binding protein-like I"/>
    <property type="match status" value="1"/>
</dbReference>
<keyword evidence="3" id="KW-0804">Transcription</keyword>
<comment type="caution">
    <text evidence="5">The sequence shown here is derived from an EMBL/GenBank/DDBJ whole genome shotgun (WGS) entry which is preliminary data.</text>
</comment>
<evidence type="ECO:0000256" key="2">
    <source>
        <dbReference type="ARBA" id="ARBA00023125"/>
    </source>
</evidence>
<dbReference type="CDD" id="cd06267">
    <property type="entry name" value="PBP1_LacI_sugar_binding-like"/>
    <property type="match status" value="1"/>
</dbReference>
<keyword evidence="2 5" id="KW-0238">DNA-binding</keyword>
<name>A0ABW3TTV1_9MICO</name>
<dbReference type="Proteomes" id="UP001597181">
    <property type="component" value="Unassembled WGS sequence"/>
</dbReference>
<evidence type="ECO:0000313" key="5">
    <source>
        <dbReference type="EMBL" id="MFD1203258.1"/>
    </source>
</evidence>
<dbReference type="PANTHER" id="PTHR30146">
    <property type="entry name" value="LACI-RELATED TRANSCRIPTIONAL REPRESSOR"/>
    <property type="match status" value="1"/>
</dbReference>
<dbReference type="InterPro" id="IPR028082">
    <property type="entry name" value="Peripla_BP_I"/>
</dbReference>
<dbReference type="Pfam" id="PF00356">
    <property type="entry name" value="LacI"/>
    <property type="match status" value="1"/>
</dbReference>
<evidence type="ECO:0000256" key="1">
    <source>
        <dbReference type="ARBA" id="ARBA00023015"/>
    </source>
</evidence>
<sequence length="367" mass="37191">MSRPEAISPRPARVTAAEVAELAGTSTATVSLVVNGKTAGRVSQANIERVLAAVQELGYVVDHTASSLARGTSNIVILVAPDLSNPFYGGVISGIKAELGSEYQLLLSVTGEGRNPSAADVHRLVALRPAGLLVEAPDDEFLRDLPAGAPLVLLDAPGRETQAPTVNFDLTSGIGALLDHLAARGHTRIGYLDSLTRTETFELRRALIEQGAAERGIAYVGIPAAASLIDPDGAAAAFTEHWPSWRDAGVTALVCATDSHAYGVLAATRELGISVPGTLAVTGFDNLPASAIVSPALTTVELPGEALGRGAVRALWSQRLEGGAAVGAGAGAGGDATAAAGAGVGATAAQRSAVPLIGARLIVRDSS</sequence>
<dbReference type="SMART" id="SM00354">
    <property type="entry name" value="HTH_LACI"/>
    <property type="match status" value="1"/>
</dbReference>
<dbReference type="InterPro" id="IPR000843">
    <property type="entry name" value="HTH_LacI"/>
</dbReference>
<proteinExistence type="predicted"/>
<evidence type="ECO:0000313" key="6">
    <source>
        <dbReference type="Proteomes" id="UP001597181"/>
    </source>
</evidence>
<evidence type="ECO:0000256" key="3">
    <source>
        <dbReference type="ARBA" id="ARBA00023163"/>
    </source>
</evidence>
<gene>
    <name evidence="5" type="ORF">ACFQ3U_15280</name>
</gene>
<dbReference type="RefSeq" id="WP_343962156.1">
    <property type="nucleotide sequence ID" value="NZ_BAAAKZ010000015.1"/>
</dbReference>
<evidence type="ECO:0000259" key="4">
    <source>
        <dbReference type="PROSITE" id="PS50932"/>
    </source>
</evidence>
<dbReference type="SUPFAM" id="SSF47413">
    <property type="entry name" value="lambda repressor-like DNA-binding domains"/>
    <property type="match status" value="1"/>
</dbReference>
<organism evidence="5 6">
    <name type="scientific">Leucobacter albus</name>
    <dbReference type="NCBI Taxonomy" id="272210"/>
    <lineage>
        <taxon>Bacteria</taxon>
        <taxon>Bacillati</taxon>
        <taxon>Actinomycetota</taxon>
        <taxon>Actinomycetes</taxon>
        <taxon>Micrococcales</taxon>
        <taxon>Microbacteriaceae</taxon>
        <taxon>Leucobacter</taxon>
    </lineage>
</organism>
<dbReference type="EMBL" id="JBHTLY010000010">
    <property type="protein sequence ID" value="MFD1203258.1"/>
    <property type="molecule type" value="Genomic_DNA"/>
</dbReference>
<dbReference type="Gene3D" id="1.10.260.40">
    <property type="entry name" value="lambda repressor-like DNA-binding domains"/>
    <property type="match status" value="1"/>
</dbReference>
<dbReference type="GO" id="GO:0003677">
    <property type="term" value="F:DNA binding"/>
    <property type="evidence" value="ECO:0007669"/>
    <property type="project" value="UniProtKB-KW"/>
</dbReference>
<dbReference type="InterPro" id="IPR010982">
    <property type="entry name" value="Lambda_DNA-bd_dom_sf"/>
</dbReference>
<dbReference type="Pfam" id="PF13377">
    <property type="entry name" value="Peripla_BP_3"/>
    <property type="match status" value="1"/>
</dbReference>
<feature type="domain" description="HTH lacI-type" evidence="4">
    <location>
        <begin position="14"/>
        <end position="70"/>
    </location>
</feature>
<reference evidence="6" key="1">
    <citation type="journal article" date="2019" name="Int. J. Syst. Evol. Microbiol.">
        <title>The Global Catalogue of Microorganisms (GCM) 10K type strain sequencing project: providing services to taxonomists for standard genome sequencing and annotation.</title>
        <authorList>
            <consortium name="The Broad Institute Genomics Platform"/>
            <consortium name="The Broad Institute Genome Sequencing Center for Infectious Disease"/>
            <person name="Wu L."/>
            <person name="Ma J."/>
        </authorList>
    </citation>
    <scope>NUCLEOTIDE SEQUENCE [LARGE SCALE GENOMIC DNA]</scope>
    <source>
        <strain evidence="6">CCUG 50213</strain>
    </source>
</reference>
<dbReference type="PROSITE" id="PS50932">
    <property type="entry name" value="HTH_LACI_2"/>
    <property type="match status" value="1"/>
</dbReference>
<dbReference type="CDD" id="cd01392">
    <property type="entry name" value="HTH_LacI"/>
    <property type="match status" value="1"/>
</dbReference>
<dbReference type="InterPro" id="IPR046335">
    <property type="entry name" value="LacI/GalR-like_sensor"/>
</dbReference>
<accession>A0ABW3TTV1</accession>
<keyword evidence="1" id="KW-0805">Transcription regulation</keyword>
<keyword evidence="6" id="KW-1185">Reference proteome</keyword>
<dbReference type="Gene3D" id="3.40.50.2300">
    <property type="match status" value="2"/>
</dbReference>
<dbReference type="PANTHER" id="PTHR30146:SF138">
    <property type="entry name" value="TRANSCRIPTIONAL REGULATORY PROTEIN"/>
    <property type="match status" value="1"/>
</dbReference>